<proteinExistence type="predicted"/>
<protein>
    <submittedName>
        <fullName evidence="3">DUF3592 domain-containing protein</fullName>
    </submittedName>
</protein>
<evidence type="ECO:0000256" key="1">
    <source>
        <dbReference type="SAM" id="Phobius"/>
    </source>
</evidence>
<accession>A0A3N0E9Z6</accession>
<keyword evidence="1" id="KW-0472">Membrane</keyword>
<evidence type="ECO:0000259" key="2">
    <source>
        <dbReference type="Pfam" id="PF12158"/>
    </source>
</evidence>
<dbReference type="EMBL" id="RJMB01000010">
    <property type="protein sequence ID" value="RNL84654.1"/>
    <property type="molecule type" value="Genomic_DNA"/>
</dbReference>
<feature type="domain" description="DUF3592" evidence="2">
    <location>
        <begin position="46"/>
        <end position="100"/>
    </location>
</feature>
<keyword evidence="4" id="KW-1185">Reference proteome</keyword>
<feature type="transmembrane region" description="Helical" evidence="1">
    <location>
        <begin position="106"/>
        <end position="130"/>
    </location>
</feature>
<dbReference type="InterPro" id="IPR021994">
    <property type="entry name" value="DUF3592"/>
</dbReference>
<feature type="transmembrane region" description="Helical" evidence="1">
    <location>
        <begin position="6"/>
        <end position="25"/>
    </location>
</feature>
<name>A0A3N0E9Z6_9ACTN</name>
<dbReference type="RefSeq" id="WP_123201470.1">
    <property type="nucleotide sequence ID" value="NZ_RJMB01000010.1"/>
</dbReference>
<dbReference type="AlphaFoldDB" id="A0A3N0E9Z6"/>
<organism evidence="3 4">
    <name type="scientific">Halostreptopolyspora alba</name>
    <dbReference type="NCBI Taxonomy" id="2487137"/>
    <lineage>
        <taxon>Bacteria</taxon>
        <taxon>Bacillati</taxon>
        <taxon>Actinomycetota</taxon>
        <taxon>Actinomycetes</taxon>
        <taxon>Streptosporangiales</taxon>
        <taxon>Nocardiopsidaceae</taxon>
        <taxon>Halostreptopolyspora</taxon>
    </lineage>
</organism>
<dbReference type="Proteomes" id="UP000269198">
    <property type="component" value="Unassembled WGS sequence"/>
</dbReference>
<dbReference type="OrthoDB" id="3430041at2"/>
<sequence length="131" mass="14878">MVYIYPLLPIVCGLLVLGYLGRHAARSVFIARFGASTEGRIIGYQETSTAARMIVRFETHDGEEVHAKHDNTAWTASRYGDIVTVSYNPDRPEEARIVRTRWQSHWVEWMFAGLGASLIVIGCCLAYLSWW</sequence>
<keyword evidence="1" id="KW-1133">Transmembrane helix</keyword>
<reference evidence="3 4" key="1">
    <citation type="submission" date="2018-11" db="EMBL/GenBank/DDBJ databases">
        <title>The genome draft of YIM 96095.</title>
        <authorList>
            <person name="Tang S.-K."/>
            <person name="Chunyu W.-X."/>
            <person name="Feng Y.-Z."/>
        </authorList>
    </citation>
    <scope>NUCLEOTIDE SEQUENCE [LARGE SCALE GENOMIC DNA]</scope>
    <source>
        <strain evidence="3 4">YIM 96095</strain>
    </source>
</reference>
<evidence type="ECO:0000313" key="4">
    <source>
        <dbReference type="Proteomes" id="UP000269198"/>
    </source>
</evidence>
<evidence type="ECO:0000313" key="3">
    <source>
        <dbReference type="EMBL" id="RNL84654.1"/>
    </source>
</evidence>
<keyword evidence="1" id="KW-0812">Transmembrane</keyword>
<comment type="caution">
    <text evidence="3">The sequence shown here is derived from an EMBL/GenBank/DDBJ whole genome shotgun (WGS) entry which is preliminary data.</text>
</comment>
<gene>
    <name evidence="3" type="ORF">EFW17_11950</name>
</gene>
<dbReference type="Pfam" id="PF12158">
    <property type="entry name" value="DUF3592"/>
    <property type="match status" value="1"/>
</dbReference>